<organism evidence="1 2">
    <name type="scientific">Blyttiomyces helicus</name>
    <dbReference type="NCBI Taxonomy" id="388810"/>
    <lineage>
        <taxon>Eukaryota</taxon>
        <taxon>Fungi</taxon>
        <taxon>Fungi incertae sedis</taxon>
        <taxon>Chytridiomycota</taxon>
        <taxon>Chytridiomycota incertae sedis</taxon>
        <taxon>Chytridiomycetes</taxon>
        <taxon>Chytridiomycetes incertae sedis</taxon>
        <taxon>Blyttiomyces</taxon>
    </lineage>
</organism>
<evidence type="ECO:0000313" key="2">
    <source>
        <dbReference type="Proteomes" id="UP000269721"/>
    </source>
</evidence>
<dbReference type="Proteomes" id="UP000269721">
    <property type="component" value="Unassembled WGS sequence"/>
</dbReference>
<accession>A0A4P9W690</accession>
<protein>
    <submittedName>
        <fullName evidence="1">Uncharacterized protein</fullName>
    </submittedName>
</protein>
<keyword evidence="2" id="KW-1185">Reference proteome</keyword>
<gene>
    <name evidence="1" type="ORF">BDK51DRAFT_47811</name>
</gene>
<dbReference type="EMBL" id="KZ998904">
    <property type="protein sequence ID" value="RKO85626.1"/>
    <property type="molecule type" value="Genomic_DNA"/>
</dbReference>
<reference evidence="2" key="1">
    <citation type="journal article" date="2018" name="Nat. Microbiol.">
        <title>Leveraging single-cell genomics to expand the fungal tree of life.</title>
        <authorList>
            <person name="Ahrendt S.R."/>
            <person name="Quandt C.A."/>
            <person name="Ciobanu D."/>
            <person name="Clum A."/>
            <person name="Salamov A."/>
            <person name="Andreopoulos B."/>
            <person name="Cheng J.F."/>
            <person name="Woyke T."/>
            <person name="Pelin A."/>
            <person name="Henrissat B."/>
            <person name="Reynolds N.K."/>
            <person name="Benny G.L."/>
            <person name="Smith M.E."/>
            <person name="James T.Y."/>
            <person name="Grigoriev I.V."/>
        </authorList>
    </citation>
    <scope>NUCLEOTIDE SEQUENCE [LARGE SCALE GENOMIC DNA]</scope>
</reference>
<sequence length="72" mass="8483">MFEENPDSPWDFQALSSHSNITMEFVNSNKDKPWDYRSMSCNPNLTIEFVNANLDKSEQRQAMGFYSFDYES</sequence>
<proteinExistence type="predicted"/>
<dbReference type="AlphaFoldDB" id="A0A4P9W690"/>
<name>A0A4P9W690_9FUNG</name>
<evidence type="ECO:0000313" key="1">
    <source>
        <dbReference type="EMBL" id="RKO85626.1"/>
    </source>
</evidence>